<organism evidence="4 5">
    <name type="scientific">Coccomyxa subellipsoidea</name>
    <dbReference type="NCBI Taxonomy" id="248742"/>
    <lineage>
        <taxon>Eukaryota</taxon>
        <taxon>Viridiplantae</taxon>
        <taxon>Chlorophyta</taxon>
        <taxon>core chlorophytes</taxon>
        <taxon>Trebouxiophyceae</taxon>
        <taxon>Trebouxiophyceae incertae sedis</taxon>
        <taxon>Coccomyxaceae</taxon>
        <taxon>Coccomyxa</taxon>
    </lineage>
</organism>
<dbReference type="CDD" id="cd22751">
    <property type="entry name" value="OTU_plant_OTU9-like"/>
    <property type="match status" value="1"/>
</dbReference>
<dbReference type="PROSITE" id="PS50802">
    <property type="entry name" value="OTU"/>
    <property type="match status" value="1"/>
</dbReference>
<evidence type="ECO:0000313" key="5">
    <source>
        <dbReference type="Proteomes" id="UP001491310"/>
    </source>
</evidence>
<dbReference type="PANTHER" id="PTHR12419">
    <property type="entry name" value="OTU DOMAIN CONTAINING PROTEIN"/>
    <property type="match status" value="1"/>
</dbReference>
<dbReference type="PANTHER" id="PTHR12419:SF11">
    <property type="entry name" value="OTU DOMAIN-CONTAINING PROTEIN DDB_G0284757"/>
    <property type="match status" value="1"/>
</dbReference>
<dbReference type="Pfam" id="PF02338">
    <property type="entry name" value="OTU"/>
    <property type="match status" value="1"/>
</dbReference>
<dbReference type="InterPro" id="IPR003323">
    <property type="entry name" value="OTU_dom"/>
</dbReference>
<gene>
    <name evidence="4" type="ORF">WJX75_008738</name>
</gene>
<evidence type="ECO:0000256" key="1">
    <source>
        <dbReference type="ARBA" id="ARBA00010407"/>
    </source>
</evidence>
<dbReference type="InterPro" id="IPR038765">
    <property type="entry name" value="Papain-like_cys_pep_sf"/>
</dbReference>
<evidence type="ECO:0000313" key="4">
    <source>
        <dbReference type="EMBL" id="KAK9919022.1"/>
    </source>
</evidence>
<accession>A0ABR2Z4V2</accession>
<dbReference type="InterPro" id="IPR050704">
    <property type="entry name" value="Peptidase_C85-like"/>
</dbReference>
<dbReference type="SUPFAM" id="SSF54001">
    <property type="entry name" value="Cysteine proteinases"/>
    <property type="match status" value="1"/>
</dbReference>
<dbReference type="EMBL" id="JALJOT010000001">
    <property type="protein sequence ID" value="KAK9919022.1"/>
    <property type="molecule type" value="Genomic_DNA"/>
</dbReference>
<dbReference type="Gene3D" id="3.90.70.80">
    <property type="match status" value="1"/>
</dbReference>
<feature type="region of interest" description="Disordered" evidence="2">
    <location>
        <begin position="233"/>
        <end position="260"/>
    </location>
</feature>
<comment type="similarity">
    <text evidence="1">Belongs to the peptidase C85 family.</text>
</comment>
<feature type="domain" description="OTU" evidence="3">
    <location>
        <begin position="44"/>
        <end position="168"/>
    </location>
</feature>
<reference evidence="4 5" key="1">
    <citation type="journal article" date="2024" name="Nat. Commun.">
        <title>Phylogenomics reveals the evolutionary origins of lichenization in chlorophyte algae.</title>
        <authorList>
            <person name="Puginier C."/>
            <person name="Libourel C."/>
            <person name="Otte J."/>
            <person name="Skaloud P."/>
            <person name="Haon M."/>
            <person name="Grisel S."/>
            <person name="Petersen M."/>
            <person name="Berrin J.G."/>
            <person name="Delaux P.M."/>
            <person name="Dal Grande F."/>
            <person name="Keller J."/>
        </authorList>
    </citation>
    <scope>NUCLEOTIDE SEQUENCE [LARGE SCALE GENOMIC DNA]</scope>
    <source>
        <strain evidence="4 5">SAG 216-7</strain>
    </source>
</reference>
<comment type="caution">
    <text evidence="4">The sequence shown here is derived from an EMBL/GenBank/DDBJ whole genome shotgun (WGS) entry which is preliminary data.</text>
</comment>
<sequence>MWTAHRKELEVAIHKEKGKDHADPAPDLLSQEDRLRRRLSKLNMDMSVCRGDGNCLFRAISMELWGSEDFHESVRRKAVAYMRENKDDFECYLGEDFAQYTAKMQRSGTRGDELTLRAVCDLYGIIINVVTSDQLNWFLRYMPKMLKHVKELFLTYISPVHYNTIRRKDSLHALRPSLSLTRKSIIQAAIDKADQALQEMASIPEGRTVLEQRTSANAHSQPTTPLTALPAQPLSAATSGQVASNGEASADQPFANGPNAREDLSLAKQLGTSGVEVLAGNSGVRTNHSY</sequence>
<dbReference type="Proteomes" id="UP001491310">
    <property type="component" value="Unassembled WGS sequence"/>
</dbReference>
<protein>
    <recommendedName>
        <fullName evidence="3">OTU domain-containing protein</fullName>
    </recommendedName>
</protein>
<proteinExistence type="inferred from homology"/>
<keyword evidence="5" id="KW-1185">Reference proteome</keyword>
<evidence type="ECO:0000259" key="3">
    <source>
        <dbReference type="PROSITE" id="PS50802"/>
    </source>
</evidence>
<evidence type="ECO:0000256" key="2">
    <source>
        <dbReference type="SAM" id="MobiDB-lite"/>
    </source>
</evidence>
<name>A0ABR2Z4V2_9CHLO</name>